<feature type="region of interest" description="Disordered" evidence="1">
    <location>
        <begin position="1"/>
        <end position="153"/>
    </location>
</feature>
<feature type="region of interest" description="Disordered" evidence="1">
    <location>
        <begin position="188"/>
        <end position="231"/>
    </location>
</feature>
<name>A0A903VHJ4_AEDAE</name>
<evidence type="ECO:0000313" key="3">
    <source>
        <dbReference type="Proteomes" id="UP000008820"/>
    </source>
</evidence>
<protein>
    <submittedName>
        <fullName evidence="2">Uncharacterized protein</fullName>
    </submittedName>
</protein>
<feature type="compositionally biased region" description="Low complexity" evidence="1">
    <location>
        <begin position="68"/>
        <end position="79"/>
    </location>
</feature>
<sequence length="231" mass="25325">MNNISNSASPTVQHQQQITTNHVQSPQQQRTPSAASKQQSHPAVNDQSQLKNGSTPTLQNHQPYPRSQFPTQQTPQPQQHSINHIIKTPEATPRNSEYLQQQQSKNLDARGRPSPAQGTTAPETDPTQTIYGSNRAPTSTGTPSTGWRPSGWYTNKYTARTPANIRCRGIATGRDECRTETDSHNTGNVNRCFRSPDEDANNHHNSPNDAIKFQSTANATAANTPTAANPQ</sequence>
<feature type="compositionally biased region" description="Polar residues" evidence="1">
    <location>
        <begin position="116"/>
        <end position="153"/>
    </location>
</feature>
<feature type="compositionally biased region" description="Polar residues" evidence="1">
    <location>
        <begin position="1"/>
        <end position="62"/>
    </location>
</feature>
<dbReference type="AlphaFoldDB" id="A0A903VHJ4"/>
<feature type="compositionally biased region" description="Polar residues" evidence="1">
    <location>
        <begin position="93"/>
        <end position="106"/>
    </location>
</feature>
<reference evidence="3" key="1">
    <citation type="submission" date="2017-06" db="EMBL/GenBank/DDBJ databases">
        <title>Aedes aegypti genome working group (AGWG) sequencing and assembly.</title>
        <authorList>
            <consortium name="Aedes aegypti Genome Working Group (AGWG)"/>
            <person name="Matthews B.J."/>
        </authorList>
    </citation>
    <scope>NUCLEOTIDE SEQUENCE [LARGE SCALE GENOMIC DNA]</scope>
    <source>
        <strain evidence="3">LVP_AGWG</strain>
    </source>
</reference>
<proteinExistence type="predicted"/>
<organism evidence="2 3">
    <name type="scientific">Aedes aegypti</name>
    <name type="common">Yellowfever mosquito</name>
    <name type="synonym">Culex aegypti</name>
    <dbReference type="NCBI Taxonomy" id="7159"/>
    <lineage>
        <taxon>Eukaryota</taxon>
        <taxon>Metazoa</taxon>
        <taxon>Ecdysozoa</taxon>
        <taxon>Arthropoda</taxon>
        <taxon>Hexapoda</taxon>
        <taxon>Insecta</taxon>
        <taxon>Pterygota</taxon>
        <taxon>Neoptera</taxon>
        <taxon>Endopterygota</taxon>
        <taxon>Diptera</taxon>
        <taxon>Nematocera</taxon>
        <taxon>Culicoidea</taxon>
        <taxon>Culicidae</taxon>
        <taxon>Culicinae</taxon>
        <taxon>Aedini</taxon>
        <taxon>Aedes</taxon>
        <taxon>Stegomyia</taxon>
    </lineage>
</organism>
<accession>A0A903VHJ4</accession>
<dbReference type="Proteomes" id="UP000008820">
    <property type="component" value="Unassembled WGS sequence"/>
</dbReference>
<gene>
    <name evidence="2" type="primary">110680396</name>
</gene>
<keyword evidence="3" id="KW-1185">Reference proteome</keyword>
<reference evidence="2" key="2">
    <citation type="submission" date="2022-10" db="UniProtKB">
        <authorList>
            <consortium name="EnsemblMetazoa"/>
        </authorList>
    </citation>
    <scope>IDENTIFICATION</scope>
    <source>
        <strain evidence="2">LVP_AGWG</strain>
    </source>
</reference>
<dbReference type="EnsemblMetazoa" id="AAEL023108-RA">
    <property type="protein sequence ID" value="AAEL023108-PA"/>
    <property type="gene ID" value="AAEL023108"/>
</dbReference>
<evidence type="ECO:0000256" key="1">
    <source>
        <dbReference type="SAM" id="MobiDB-lite"/>
    </source>
</evidence>
<evidence type="ECO:0000313" key="2">
    <source>
        <dbReference type="EnsemblMetazoa" id="AAEL023108-PA"/>
    </source>
</evidence>
<feature type="compositionally biased region" description="Low complexity" evidence="1">
    <location>
        <begin position="216"/>
        <end position="231"/>
    </location>
</feature>